<dbReference type="EMBL" id="JAGFBR010000017">
    <property type="protein sequence ID" value="KAH0451787.1"/>
    <property type="molecule type" value="Genomic_DNA"/>
</dbReference>
<evidence type="ECO:0000313" key="2">
    <source>
        <dbReference type="Proteomes" id="UP000775213"/>
    </source>
</evidence>
<organism evidence="1 2">
    <name type="scientific">Dendrobium chrysotoxum</name>
    <name type="common">Orchid</name>
    <dbReference type="NCBI Taxonomy" id="161865"/>
    <lineage>
        <taxon>Eukaryota</taxon>
        <taxon>Viridiplantae</taxon>
        <taxon>Streptophyta</taxon>
        <taxon>Embryophyta</taxon>
        <taxon>Tracheophyta</taxon>
        <taxon>Spermatophyta</taxon>
        <taxon>Magnoliopsida</taxon>
        <taxon>Liliopsida</taxon>
        <taxon>Asparagales</taxon>
        <taxon>Orchidaceae</taxon>
        <taxon>Epidendroideae</taxon>
        <taxon>Malaxideae</taxon>
        <taxon>Dendrobiinae</taxon>
        <taxon>Dendrobium</taxon>
    </lineage>
</organism>
<dbReference type="Proteomes" id="UP000775213">
    <property type="component" value="Unassembled WGS sequence"/>
</dbReference>
<sequence>MKKTERIHRNLDLGLGLSQFNELCALCDYMMSPQDPNMKNGQSASQVAPMQSTTLVIIFDYISQITSLVEQYMDEAQNGISSIRSDNVDLHLQIFFRLKPPRFEGIVEPKVEEDWLIRLEKTFDGIQ</sequence>
<gene>
    <name evidence="1" type="ORF">IEQ34_019086</name>
</gene>
<comment type="caution">
    <text evidence="1">The sequence shown here is derived from an EMBL/GenBank/DDBJ whole genome shotgun (WGS) entry which is preliminary data.</text>
</comment>
<dbReference type="AlphaFoldDB" id="A0AAV7G8G0"/>
<proteinExistence type="predicted"/>
<protein>
    <submittedName>
        <fullName evidence="1">Uncharacterized protein</fullName>
    </submittedName>
</protein>
<keyword evidence="2" id="KW-1185">Reference proteome</keyword>
<accession>A0AAV7G8G0</accession>
<name>A0AAV7G8G0_DENCH</name>
<reference evidence="1 2" key="1">
    <citation type="journal article" date="2021" name="Hortic Res">
        <title>Chromosome-scale assembly of the Dendrobium chrysotoxum genome enhances the understanding of orchid evolution.</title>
        <authorList>
            <person name="Zhang Y."/>
            <person name="Zhang G.Q."/>
            <person name="Zhang D."/>
            <person name="Liu X.D."/>
            <person name="Xu X.Y."/>
            <person name="Sun W.H."/>
            <person name="Yu X."/>
            <person name="Zhu X."/>
            <person name="Wang Z.W."/>
            <person name="Zhao X."/>
            <person name="Zhong W.Y."/>
            <person name="Chen H."/>
            <person name="Yin W.L."/>
            <person name="Huang T."/>
            <person name="Niu S.C."/>
            <person name="Liu Z.J."/>
        </authorList>
    </citation>
    <scope>NUCLEOTIDE SEQUENCE [LARGE SCALE GENOMIC DNA]</scope>
    <source>
        <strain evidence="1">Lindl</strain>
    </source>
</reference>
<evidence type="ECO:0000313" key="1">
    <source>
        <dbReference type="EMBL" id="KAH0451787.1"/>
    </source>
</evidence>